<name>A0A0A9W7Z7_LYGHE</name>
<sequence length="129" mass="14465">MISHTGKQQSEYVLRYLKGTKDFALEFKKSGNKGIEGYSDADWANDVNDRRSYTGYMFSFANAAISWESRKQKTVALSSCQAEYMALTECCKEGMCLKWFAEELGVNQGSLKLNSDNQGAIPLSENPVH</sequence>
<organism evidence="1">
    <name type="scientific">Lygus hesperus</name>
    <name type="common">Western plant bug</name>
    <dbReference type="NCBI Taxonomy" id="30085"/>
    <lineage>
        <taxon>Eukaryota</taxon>
        <taxon>Metazoa</taxon>
        <taxon>Ecdysozoa</taxon>
        <taxon>Arthropoda</taxon>
        <taxon>Hexapoda</taxon>
        <taxon>Insecta</taxon>
        <taxon>Pterygota</taxon>
        <taxon>Neoptera</taxon>
        <taxon>Paraneoptera</taxon>
        <taxon>Hemiptera</taxon>
        <taxon>Heteroptera</taxon>
        <taxon>Panheteroptera</taxon>
        <taxon>Cimicomorpha</taxon>
        <taxon>Miridae</taxon>
        <taxon>Mirini</taxon>
        <taxon>Lygus</taxon>
    </lineage>
</organism>
<dbReference type="EMBL" id="GBHO01040063">
    <property type="protein sequence ID" value="JAG03541.1"/>
    <property type="molecule type" value="Transcribed_RNA"/>
</dbReference>
<evidence type="ECO:0000313" key="1">
    <source>
        <dbReference type="EMBL" id="JAG03541.1"/>
    </source>
</evidence>
<feature type="non-terminal residue" evidence="1">
    <location>
        <position position="129"/>
    </location>
</feature>
<accession>A0A0A9W7Z7</accession>
<dbReference type="AlphaFoldDB" id="A0A0A9W7Z7"/>
<reference evidence="1" key="1">
    <citation type="journal article" date="2014" name="PLoS ONE">
        <title>Transcriptome-Based Identification of ABC Transporters in the Western Tarnished Plant Bug Lygus hesperus.</title>
        <authorList>
            <person name="Hull J.J."/>
            <person name="Chaney K."/>
            <person name="Geib S.M."/>
            <person name="Fabrick J.A."/>
            <person name="Brent C.S."/>
            <person name="Walsh D."/>
            <person name="Lavine L.C."/>
        </authorList>
    </citation>
    <scope>NUCLEOTIDE SEQUENCE</scope>
</reference>
<gene>
    <name evidence="1" type="primary">POLX_141</name>
    <name evidence="1" type="ORF">CM83_9356</name>
</gene>
<protein>
    <submittedName>
        <fullName evidence="1">Retrovirus-related Pol polyprotein from transposon TNT 1-94</fullName>
    </submittedName>
</protein>
<dbReference type="PANTHER" id="PTHR11439:SF467">
    <property type="entry name" value="INTEGRASE CATALYTIC DOMAIN-CONTAINING PROTEIN"/>
    <property type="match status" value="1"/>
</dbReference>
<reference evidence="1" key="2">
    <citation type="submission" date="2014-07" db="EMBL/GenBank/DDBJ databases">
        <authorList>
            <person name="Hull J."/>
        </authorList>
    </citation>
    <scope>NUCLEOTIDE SEQUENCE</scope>
</reference>
<proteinExistence type="predicted"/>
<dbReference type="CDD" id="cd09272">
    <property type="entry name" value="RNase_HI_RT_Ty1"/>
    <property type="match status" value="1"/>
</dbReference>
<dbReference type="PANTHER" id="PTHR11439">
    <property type="entry name" value="GAG-POL-RELATED RETROTRANSPOSON"/>
    <property type="match status" value="1"/>
</dbReference>